<feature type="non-terminal residue" evidence="1">
    <location>
        <position position="1"/>
    </location>
</feature>
<reference evidence="1 2" key="1">
    <citation type="submission" date="2014-06" db="EMBL/GenBank/DDBJ databases">
        <authorList>
            <person name="Ngugi D.K."/>
            <person name="Blom J."/>
            <person name="Alam I."/>
            <person name="Rashid M."/>
            <person name="Ba Alawi W."/>
            <person name="Zhang G."/>
            <person name="Hikmawan T."/>
            <person name="Guan Y."/>
            <person name="Antunes A."/>
            <person name="Siam R."/>
            <person name="Eldorry H."/>
            <person name="Bajic V."/>
            <person name="Stingl U."/>
        </authorList>
    </citation>
    <scope>NUCLEOTIDE SEQUENCE [LARGE SCALE GENOMIC DNA]</scope>
    <source>
        <strain evidence="1">SCGC AAA799-E16</strain>
    </source>
</reference>
<organism evidence="1 2">
    <name type="scientific">Marine Group I thaumarchaeote SCGC AAA799-E16</name>
    <dbReference type="NCBI Taxonomy" id="1502292"/>
    <lineage>
        <taxon>Archaea</taxon>
        <taxon>Nitrososphaerota</taxon>
        <taxon>Marine Group I</taxon>
    </lineage>
</organism>
<name>A0A081S320_9ARCH</name>
<dbReference type="EMBL" id="JNVL01000125">
    <property type="protein sequence ID" value="KER05323.1"/>
    <property type="molecule type" value="Genomic_DNA"/>
</dbReference>
<evidence type="ECO:0000313" key="1">
    <source>
        <dbReference type="EMBL" id="KER05323.1"/>
    </source>
</evidence>
<protein>
    <submittedName>
        <fullName evidence="1">Uncharacterized protein</fullName>
    </submittedName>
</protein>
<dbReference type="AlphaFoldDB" id="A0A081S320"/>
<gene>
    <name evidence="1" type="ORF">AAA799E16_02039</name>
</gene>
<comment type="caution">
    <text evidence="1">The sequence shown here is derived from an EMBL/GenBank/DDBJ whole genome shotgun (WGS) entry which is preliminary data.</text>
</comment>
<proteinExistence type="predicted"/>
<keyword evidence="2" id="KW-1185">Reference proteome</keyword>
<sequence>RITFPVDEKHLLMITTDINSDHSTMIQQILELIKDSKT</sequence>
<evidence type="ECO:0000313" key="2">
    <source>
        <dbReference type="Proteomes" id="UP000028027"/>
    </source>
</evidence>
<accession>A0A081S320</accession>
<dbReference type="Proteomes" id="UP000028027">
    <property type="component" value="Unassembled WGS sequence"/>
</dbReference>